<comment type="caution">
    <text evidence="4">The sequence shown here is derived from an EMBL/GenBank/DDBJ whole genome shotgun (WGS) entry which is preliminary data.</text>
</comment>
<dbReference type="PANTHER" id="PTHR44757:SF2">
    <property type="entry name" value="BIOFILM ARCHITECTURE MAINTENANCE PROTEIN MBAA"/>
    <property type="match status" value="1"/>
</dbReference>
<keyword evidence="1" id="KW-0812">Transmembrane</keyword>
<dbReference type="InterPro" id="IPR052155">
    <property type="entry name" value="Biofilm_reg_signaling"/>
</dbReference>
<dbReference type="InterPro" id="IPR043128">
    <property type="entry name" value="Rev_trsase/Diguanyl_cyclase"/>
</dbReference>
<accession>A0A420E9A3</accession>
<feature type="domain" description="GGDEF" evidence="3">
    <location>
        <begin position="409"/>
        <end position="555"/>
    </location>
</feature>
<dbReference type="InterPro" id="IPR000160">
    <property type="entry name" value="GGDEF_dom"/>
</dbReference>
<reference evidence="4 5" key="1">
    <citation type="submission" date="2018-09" db="EMBL/GenBank/DDBJ databases">
        <authorList>
            <person name="Wang Z."/>
        </authorList>
    </citation>
    <scope>NUCLEOTIDE SEQUENCE [LARGE SCALE GENOMIC DNA]</scope>
    <source>
        <strain evidence="4 5">ALS 81</strain>
    </source>
</reference>
<proteinExistence type="predicted"/>
<dbReference type="RefSeq" id="WP_120355758.1">
    <property type="nucleotide sequence ID" value="NZ_RAQO01000008.1"/>
</dbReference>
<evidence type="ECO:0000256" key="1">
    <source>
        <dbReference type="SAM" id="Phobius"/>
    </source>
</evidence>
<evidence type="ECO:0000313" key="4">
    <source>
        <dbReference type="EMBL" id="RKF15672.1"/>
    </source>
</evidence>
<dbReference type="CDD" id="cd01949">
    <property type="entry name" value="GGDEF"/>
    <property type="match status" value="1"/>
</dbReference>
<dbReference type="InterPro" id="IPR001633">
    <property type="entry name" value="EAL_dom"/>
</dbReference>
<feature type="transmembrane region" description="Helical" evidence="1">
    <location>
        <begin position="20"/>
        <end position="39"/>
    </location>
</feature>
<evidence type="ECO:0000259" key="2">
    <source>
        <dbReference type="PROSITE" id="PS50883"/>
    </source>
</evidence>
<dbReference type="NCBIfam" id="TIGR00254">
    <property type="entry name" value="GGDEF"/>
    <property type="match status" value="1"/>
</dbReference>
<dbReference type="PROSITE" id="PS50883">
    <property type="entry name" value="EAL"/>
    <property type="match status" value="1"/>
</dbReference>
<organism evidence="4 5">
    <name type="scientific">Alginatibacterium sediminis</name>
    <dbReference type="NCBI Taxonomy" id="2164068"/>
    <lineage>
        <taxon>Bacteria</taxon>
        <taxon>Pseudomonadati</taxon>
        <taxon>Pseudomonadota</taxon>
        <taxon>Gammaproteobacteria</taxon>
        <taxon>Alteromonadales</taxon>
        <taxon>Alteromonadaceae</taxon>
        <taxon>Alginatibacterium</taxon>
    </lineage>
</organism>
<dbReference type="SUPFAM" id="SSF55073">
    <property type="entry name" value="Nucleotide cyclase"/>
    <property type="match status" value="1"/>
</dbReference>
<dbReference type="Pfam" id="PF00990">
    <property type="entry name" value="GGDEF"/>
    <property type="match status" value="1"/>
</dbReference>
<keyword evidence="1" id="KW-1133">Transmembrane helix</keyword>
<dbReference type="Gene3D" id="3.30.70.270">
    <property type="match status" value="1"/>
</dbReference>
<dbReference type="Pfam" id="PF00563">
    <property type="entry name" value="EAL"/>
    <property type="match status" value="1"/>
</dbReference>
<dbReference type="Gene3D" id="3.20.20.450">
    <property type="entry name" value="EAL domain"/>
    <property type="match status" value="1"/>
</dbReference>
<feature type="domain" description="EAL" evidence="2">
    <location>
        <begin position="564"/>
        <end position="817"/>
    </location>
</feature>
<dbReference type="PROSITE" id="PS50887">
    <property type="entry name" value="GGDEF"/>
    <property type="match status" value="1"/>
</dbReference>
<dbReference type="InterPro" id="IPR029787">
    <property type="entry name" value="Nucleotide_cyclase"/>
</dbReference>
<gene>
    <name evidence="4" type="ORF">DBZ36_14910</name>
</gene>
<evidence type="ECO:0000313" key="5">
    <source>
        <dbReference type="Proteomes" id="UP000286482"/>
    </source>
</evidence>
<protein>
    <submittedName>
        <fullName evidence="4">EAL domain-containing protein</fullName>
    </submittedName>
</protein>
<dbReference type="EMBL" id="RAQO01000008">
    <property type="protein sequence ID" value="RKF15672.1"/>
    <property type="molecule type" value="Genomic_DNA"/>
</dbReference>
<dbReference type="InterPro" id="IPR035919">
    <property type="entry name" value="EAL_sf"/>
</dbReference>
<dbReference type="SMART" id="SM00267">
    <property type="entry name" value="GGDEF"/>
    <property type="match status" value="1"/>
</dbReference>
<keyword evidence="1" id="KW-0472">Membrane</keyword>
<feature type="transmembrane region" description="Helical" evidence="1">
    <location>
        <begin position="299"/>
        <end position="318"/>
    </location>
</feature>
<dbReference type="OrthoDB" id="8553030at2"/>
<dbReference type="AlphaFoldDB" id="A0A420E9A3"/>
<name>A0A420E9A3_9ALTE</name>
<dbReference type="CDD" id="cd01948">
    <property type="entry name" value="EAL"/>
    <property type="match status" value="1"/>
</dbReference>
<keyword evidence="5" id="KW-1185">Reference proteome</keyword>
<dbReference type="SUPFAM" id="SSF141868">
    <property type="entry name" value="EAL domain-like"/>
    <property type="match status" value="1"/>
</dbReference>
<evidence type="ECO:0000259" key="3">
    <source>
        <dbReference type="PROSITE" id="PS50887"/>
    </source>
</evidence>
<dbReference type="Proteomes" id="UP000286482">
    <property type="component" value="Unassembled WGS sequence"/>
</dbReference>
<dbReference type="PANTHER" id="PTHR44757">
    <property type="entry name" value="DIGUANYLATE CYCLASE DGCP"/>
    <property type="match status" value="1"/>
</dbReference>
<dbReference type="SMART" id="SM00052">
    <property type="entry name" value="EAL"/>
    <property type="match status" value="1"/>
</dbReference>
<sequence>MSQLSQFVSKAKTSLSIRVSVGLVALCCLPVLLISYLSYDYIWGRHLQTVESELNSHVQLVQTDVLNQISRVWLNLEHIATNPALHQALEGDSTGSIKQRLASHLTQLGPKDSSYLQIRGFDQNAKPVFSVGDVLDNFYQQQFAQIQSMQNDFGRSAFIIEHQQHSLAVFSMPVKAESNRLYLGTNPNQIIGFLQLTINPDVFYRLILDRYVNQGPQVLFTDESGLVRASNLSDKTISAIENQQLSFIFKHTDSSLIQMTFNQQSYGLVLSHFINRQLLMAFTLPDQLTNYRAELVRSIVLYAVFVLIFIFASCYILIRNQYQVRMQSLLRLVALFDRQELVLSSPPKRIRDEMDELKTDLLGLAEKLLYRRQRLRSLAFTDTLTQLTNRSGFIRDINSLITNSEQQNRNFCLLFIDLDGFKYINDSFGHDTGDQVLKVVAENFDRELQQVVARLNSKYIQLEQTHLYRLGGDEFTIVLEQYHGKDAIISVCDAMLQSFDQRINIAEHSFKLSCSIGIANYPEHGKSREQLLQHADIAMYVAKDAGRNNYMVFDHLMLEQEQRRNLIRDSFSHALAKQELECNLQGLYRTQSLDVIGFEILMRWKHTALGYISPMEFIPLLEETEHIHLWGQWITRRAFEIVYRLNQEGREMNVSINVAIAQLSQGDFVNFVFELQRQMPIPSELICFEITESTVTDCGPKALAQIHQLRDLGYHIAIDDFGTGLSSLARLQQLPISILKIDRSFIQGLNQDRTSAAIVQTTLALAKSMKLQVIAEGVEEMEHVEWFKQTQCEYLQGYALQKPCTEHAFIASLPPLNSLEH</sequence>